<evidence type="ECO:0000256" key="5">
    <source>
        <dbReference type="ARBA" id="ARBA00022801"/>
    </source>
</evidence>
<comment type="similarity">
    <text evidence="2">Belongs to the glycosyl hydrolase 15 family.</text>
</comment>
<dbReference type="OrthoDB" id="3902805at2"/>
<dbReference type="Gene3D" id="1.50.10.10">
    <property type="match status" value="1"/>
</dbReference>
<proteinExistence type="inferred from homology"/>
<feature type="domain" description="GH15-like" evidence="12">
    <location>
        <begin position="238"/>
        <end position="599"/>
    </location>
</feature>
<dbReference type="InterPro" id="IPR012341">
    <property type="entry name" value="6hp_glycosidase-like_sf"/>
</dbReference>
<dbReference type="GO" id="GO:0004555">
    <property type="term" value="F:alpha,alpha-trehalase activity"/>
    <property type="evidence" value="ECO:0007669"/>
    <property type="project" value="UniProtKB-EC"/>
</dbReference>
<dbReference type="PANTHER" id="PTHR31616">
    <property type="entry name" value="TREHALASE"/>
    <property type="match status" value="1"/>
</dbReference>
<dbReference type="InterPro" id="IPR045582">
    <property type="entry name" value="Trehalase-like_N"/>
</dbReference>
<reference evidence="15" key="1">
    <citation type="submission" date="2016-10" db="EMBL/GenBank/DDBJ databases">
        <authorList>
            <person name="Varghese N."/>
            <person name="Submissions S."/>
        </authorList>
    </citation>
    <scope>NUCLEOTIDE SEQUENCE [LARGE SCALE GENOMIC DNA]</scope>
    <source>
        <strain evidence="15">2SM5</strain>
    </source>
</reference>
<accession>A0A1H1UG09</accession>
<gene>
    <name evidence="14" type="ORF">SAMN05216198_2589</name>
</gene>
<evidence type="ECO:0000256" key="10">
    <source>
        <dbReference type="ARBA" id="ARBA00053030"/>
    </source>
</evidence>
<dbReference type="InterPro" id="IPR011613">
    <property type="entry name" value="GH15-like"/>
</dbReference>
<evidence type="ECO:0000259" key="12">
    <source>
        <dbReference type="Pfam" id="PF00723"/>
    </source>
</evidence>
<keyword evidence="7" id="KW-0326">Glycosidase</keyword>
<keyword evidence="15" id="KW-1185">Reference proteome</keyword>
<dbReference type="EMBL" id="LT629748">
    <property type="protein sequence ID" value="SDS71455.1"/>
    <property type="molecule type" value="Genomic_DNA"/>
</dbReference>
<dbReference type="STRING" id="797277.SAMN05216198_2589"/>
<name>A0A1H1UG09_9GAMM</name>
<comment type="cofactor">
    <cofactor evidence="10">
        <name>phosphate</name>
        <dbReference type="ChEBI" id="CHEBI:43474"/>
    </cofactor>
</comment>
<dbReference type="Pfam" id="PF19291">
    <property type="entry name" value="TREH_N"/>
    <property type="match status" value="1"/>
</dbReference>
<evidence type="ECO:0000256" key="6">
    <source>
        <dbReference type="ARBA" id="ARBA00023277"/>
    </source>
</evidence>
<evidence type="ECO:0000313" key="14">
    <source>
        <dbReference type="EMBL" id="SDS71455.1"/>
    </source>
</evidence>
<dbReference type="GO" id="GO:0005993">
    <property type="term" value="P:trehalose catabolic process"/>
    <property type="evidence" value="ECO:0007669"/>
    <property type="project" value="UniProtKB-ARBA"/>
</dbReference>
<dbReference type="AlphaFoldDB" id="A0A1H1UG09"/>
<keyword evidence="5" id="KW-0378">Hydrolase</keyword>
<dbReference type="Proteomes" id="UP000243426">
    <property type="component" value="Chromosome I"/>
</dbReference>
<evidence type="ECO:0000313" key="15">
    <source>
        <dbReference type="Proteomes" id="UP000243426"/>
    </source>
</evidence>
<dbReference type="SUPFAM" id="SSF48208">
    <property type="entry name" value="Six-hairpin glycosidases"/>
    <property type="match status" value="1"/>
</dbReference>
<protein>
    <recommendedName>
        <fullName evidence="4">Trehalase</fullName>
        <ecNumber evidence="3">3.2.1.28</ecNumber>
    </recommendedName>
    <alternativeName>
        <fullName evidence="8">Alpha,alpha-trehalase</fullName>
    </alternativeName>
    <alternativeName>
        <fullName evidence="9">Alpha,alpha-trehalose glucohydrolase</fullName>
    </alternativeName>
</protein>
<evidence type="ECO:0000256" key="8">
    <source>
        <dbReference type="ARBA" id="ARBA00030473"/>
    </source>
</evidence>
<dbReference type="FunFam" id="1.50.10.10:FF:000005">
    <property type="entry name" value="Glycosyl hydrolase, glucoamylase"/>
    <property type="match status" value="1"/>
</dbReference>
<comment type="pathway">
    <text evidence="11">Glycan degradation; trehalose degradation; D-glucose from alpha,alpha-trehalose: step 1/1.</text>
</comment>
<keyword evidence="6" id="KW-0119">Carbohydrate metabolism</keyword>
<feature type="domain" description="Trehalase-like N-terminal" evidence="13">
    <location>
        <begin position="13"/>
        <end position="166"/>
    </location>
</feature>
<dbReference type="Pfam" id="PF00723">
    <property type="entry name" value="Glyco_hydro_15"/>
    <property type="match status" value="1"/>
</dbReference>
<dbReference type="PANTHER" id="PTHR31616:SF0">
    <property type="entry name" value="GLUCAN 1,4-ALPHA-GLUCOSIDASE"/>
    <property type="match status" value="1"/>
</dbReference>
<evidence type="ECO:0000256" key="9">
    <source>
        <dbReference type="ARBA" id="ARBA00031637"/>
    </source>
</evidence>
<evidence type="ECO:0000259" key="13">
    <source>
        <dbReference type="Pfam" id="PF19291"/>
    </source>
</evidence>
<evidence type="ECO:0000256" key="3">
    <source>
        <dbReference type="ARBA" id="ARBA00012757"/>
    </source>
</evidence>
<evidence type="ECO:0000256" key="1">
    <source>
        <dbReference type="ARBA" id="ARBA00001576"/>
    </source>
</evidence>
<evidence type="ECO:0000256" key="7">
    <source>
        <dbReference type="ARBA" id="ARBA00023295"/>
    </source>
</evidence>
<sequence>MAVKEPRANVTGGSCHRNIEDYGIIGNMLTAALVGKDGSIDWLCLPRFDSPACFAALLGTPDNGRWKIAPRDENTLCSRRYLDGTAILETRFETVTGVVTVTDFMPLSAEPGKTNLVRIIAGERGQVDMQMELILRFSYGQAVPWVQRRDYGLSAVAGPDTVHLHTRLALKGEGKTTRSRFTISQGERLSVTLSYHASTLVPSFVPDSQESLQQTTNWWHEWSKRERHPGGPAHWQRALERSLITLKLLTFEPTGAIIAAPTTSLPERIGGQRNWDYRYCWLRDSALTLLALLQAGYRQEAEAWRQWLLRAVAGDPDQLQIMYGIAGERWLPELEVPWLAGFEQSKPVRIGNAAASQMQLDVYGELFDTLHGARVAELQQRNEAWSLQKVLLTTLAQKWQIPDQGIWEVRGPARAFTHSRMMVWVAFDRAITAAEQFHLDGPVDEWKGLRAMIHDDICQNAFDRQKNSFVQYYGGKTLDASLLLMPQTGFLPPDDPRVLGTLEAVENELLKDGLMLRYSADDAQDGMDGGEGAFLVCSFWLADAYVLCGQRDKAAIIFERLLALRNDLGLLSEEYDCVAGRMLGNFPQAFSHIGLINTAHNLLRVDGPARERAQRRG</sequence>
<evidence type="ECO:0000256" key="4">
    <source>
        <dbReference type="ARBA" id="ARBA00019905"/>
    </source>
</evidence>
<dbReference type="RefSeq" id="WP_090273896.1">
    <property type="nucleotide sequence ID" value="NZ_LT629748.1"/>
</dbReference>
<dbReference type="InterPro" id="IPR008928">
    <property type="entry name" value="6-hairpin_glycosidase_sf"/>
</dbReference>
<evidence type="ECO:0000256" key="11">
    <source>
        <dbReference type="ARBA" id="ARBA00060615"/>
    </source>
</evidence>
<organism evidence="14 15">
    <name type="scientific">Halopseudomonas litoralis</name>
    <dbReference type="NCBI Taxonomy" id="797277"/>
    <lineage>
        <taxon>Bacteria</taxon>
        <taxon>Pseudomonadati</taxon>
        <taxon>Pseudomonadota</taxon>
        <taxon>Gammaproteobacteria</taxon>
        <taxon>Pseudomonadales</taxon>
        <taxon>Pseudomonadaceae</taxon>
        <taxon>Halopseudomonas</taxon>
    </lineage>
</organism>
<comment type="catalytic activity">
    <reaction evidence="1">
        <text>alpha,alpha-trehalose + H2O = alpha-D-glucose + beta-D-glucose</text>
        <dbReference type="Rhea" id="RHEA:32675"/>
        <dbReference type="ChEBI" id="CHEBI:15377"/>
        <dbReference type="ChEBI" id="CHEBI:15903"/>
        <dbReference type="ChEBI" id="CHEBI:16551"/>
        <dbReference type="ChEBI" id="CHEBI:17925"/>
        <dbReference type="EC" id="3.2.1.28"/>
    </reaction>
</comment>
<dbReference type="EC" id="3.2.1.28" evidence="3"/>
<evidence type="ECO:0000256" key="2">
    <source>
        <dbReference type="ARBA" id="ARBA00006188"/>
    </source>
</evidence>